<feature type="transmembrane region" description="Helical" evidence="11">
    <location>
        <begin position="263"/>
        <end position="285"/>
    </location>
</feature>
<dbReference type="EMBL" id="VFFF01000001">
    <property type="protein sequence ID" value="TNY32405.1"/>
    <property type="molecule type" value="Genomic_DNA"/>
</dbReference>
<keyword evidence="9" id="KW-0406">Ion transport</keyword>
<protein>
    <submittedName>
        <fullName evidence="12">Zinc transporter ZntB</fullName>
    </submittedName>
</protein>
<evidence type="ECO:0000256" key="1">
    <source>
        <dbReference type="ARBA" id="ARBA00004651"/>
    </source>
</evidence>
<dbReference type="PANTHER" id="PTHR46494:SF3">
    <property type="entry name" value="ZINC TRANSPORT PROTEIN ZNTB"/>
    <property type="match status" value="1"/>
</dbReference>
<keyword evidence="10 11" id="KW-0472">Membrane</keyword>
<dbReference type="Proteomes" id="UP000314011">
    <property type="component" value="Unassembled WGS sequence"/>
</dbReference>
<dbReference type="OrthoDB" id="9803484at2"/>
<dbReference type="Gene3D" id="3.30.460.20">
    <property type="entry name" value="CorA soluble domain-like"/>
    <property type="match status" value="1"/>
</dbReference>
<dbReference type="AlphaFoldDB" id="A0A5C5GC82"/>
<dbReference type="SUPFAM" id="SSF144083">
    <property type="entry name" value="Magnesium transport protein CorA, transmembrane region"/>
    <property type="match status" value="1"/>
</dbReference>
<keyword evidence="5" id="KW-0997">Cell inner membrane</keyword>
<evidence type="ECO:0000256" key="10">
    <source>
        <dbReference type="ARBA" id="ARBA00023136"/>
    </source>
</evidence>
<proteinExistence type="inferred from homology"/>
<feature type="transmembrane region" description="Helical" evidence="11">
    <location>
        <begin position="297"/>
        <end position="317"/>
    </location>
</feature>
<dbReference type="GO" id="GO:0050897">
    <property type="term" value="F:cobalt ion binding"/>
    <property type="evidence" value="ECO:0007669"/>
    <property type="project" value="TreeGrafter"/>
</dbReference>
<comment type="subcellular location">
    <subcellularLocation>
        <location evidence="1">Cell membrane</location>
        <topology evidence="1">Multi-pass membrane protein</topology>
    </subcellularLocation>
</comment>
<evidence type="ECO:0000256" key="6">
    <source>
        <dbReference type="ARBA" id="ARBA00022692"/>
    </source>
</evidence>
<dbReference type="RefSeq" id="WP_140193082.1">
    <property type="nucleotide sequence ID" value="NZ_CP065915.1"/>
</dbReference>
<evidence type="ECO:0000313" key="13">
    <source>
        <dbReference type="Proteomes" id="UP000314011"/>
    </source>
</evidence>
<dbReference type="InterPro" id="IPR045863">
    <property type="entry name" value="CorA_TM1_TM2"/>
</dbReference>
<keyword evidence="7" id="KW-0862">Zinc</keyword>
<keyword evidence="8 11" id="KW-1133">Transmembrane helix</keyword>
<evidence type="ECO:0000256" key="7">
    <source>
        <dbReference type="ARBA" id="ARBA00022833"/>
    </source>
</evidence>
<evidence type="ECO:0000256" key="2">
    <source>
        <dbReference type="ARBA" id="ARBA00009765"/>
    </source>
</evidence>
<dbReference type="GO" id="GO:0005886">
    <property type="term" value="C:plasma membrane"/>
    <property type="evidence" value="ECO:0007669"/>
    <property type="project" value="UniProtKB-SubCell"/>
</dbReference>
<reference evidence="12 13" key="1">
    <citation type="submission" date="2019-06" db="EMBL/GenBank/DDBJ databases">
        <title>Genome of new Rhodobacteraceae sp. SM1903.</title>
        <authorList>
            <person name="Ren X."/>
        </authorList>
    </citation>
    <scope>NUCLEOTIDE SEQUENCE [LARGE SCALE GENOMIC DNA]</scope>
    <source>
        <strain evidence="12 13">SM1903</strain>
    </source>
</reference>
<dbReference type="SUPFAM" id="SSF143865">
    <property type="entry name" value="CorA soluble domain-like"/>
    <property type="match status" value="1"/>
</dbReference>
<evidence type="ECO:0000256" key="4">
    <source>
        <dbReference type="ARBA" id="ARBA00022475"/>
    </source>
</evidence>
<comment type="similarity">
    <text evidence="2">Belongs to the CorA metal ion transporter (MIT) (TC 1.A.35) family.</text>
</comment>
<keyword evidence="13" id="KW-1185">Reference proteome</keyword>
<evidence type="ECO:0000256" key="11">
    <source>
        <dbReference type="SAM" id="Phobius"/>
    </source>
</evidence>
<dbReference type="Pfam" id="PF01544">
    <property type="entry name" value="CorA"/>
    <property type="match status" value="1"/>
</dbReference>
<gene>
    <name evidence="12" type="ORF">FHY64_03680</name>
</gene>
<evidence type="ECO:0000256" key="8">
    <source>
        <dbReference type="ARBA" id="ARBA00022989"/>
    </source>
</evidence>
<dbReference type="Gene3D" id="1.20.58.340">
    <property type="entry name" value="Magnesium transport protein CorA, transmembrane region"/>
    <property type="match status" value="2"/>
</dbReference>
<evidence type="ECO:0000313" key="12">
    <source>
        <dbReference type="EMBL" id="TNY32405.1"/>
    </source>
</evidence>
<evidence type="ECO:0000256" key="9">
    <source>
        <dbReference type="ARBA" id="ARBA00023065"/>
    </source>
</evidence>
<keyword evidence="3" id="KW-0813">Transport</keyword>
<dbReference type="InterPro" id="IPR002523">
    <property type="entry name" value="MgTranspt_CorA/ZnTranspt_ZntB"/>
</dbReference>
<comment type="caution">
    <text evidence="12">The sequence shown here is derived from an EMBL/GenBank/DDBJ whole genome shotgun (WGS) entry which is preliminary data.</text>
</comment>
<sequence length="323" mass="35490">MSDCIEFAFALAREGAERLTGTAEVARALEDPEPAWVHLAYDHPDTAGWVEQNLGYLPASVRSALLAGETRPRATVVGDGALVILRGVNTNPGQEPEDMVAVRLWVEDGRVISVGRRPLASLRLLADRVGAGNGPRRSGALLSELIEELNVRIDDYLIQLDDSGDALEEAVLRDADRKLRVTLTDIRGELVDVRRFLVPQREAVAYLSRCNAAVLRDEDPLRLAEAHERLIRAVEEAESLRDRMVVVSDELNTALSDGVNRNLYILSLVSAIFLPLGTLTGLMGVNLAGMPGASWEPAFWVFSAILLVIVALLVLILRLMRWF</sequence>
<keyword evidence="6 11" id="KW-0812">Transmembrane</keyword>
<dbReference type="GO" id="GO:0015087">
    <property type="term" value="F:cobalt ion transmembrane transporter activity"/>
    <property type="evidence" value="ECO:0007669"/>
    <property type="project" value="TreeGrafter"/>
</dbReference>
<organism evidence="12 13">
    <name type="scientific">Pelagovum pacificum</name>
    <dbReference type="NCBI Taxonomy" id="2588711"/>
    <lineage>
        <taxon>Bacteria</taxon>
        <taxon>Pseudomonadati</taxon>
        <taxon>Pseudomonadota</taxon>
        <taxon>Alphaproteobacteria</taxon>
        <taxon>Rhodobacterales</taxon>
        <taxon>Paracoccaceae</taxon>
        <taxon>Pelagovum</taxon>
    </lineage>
</organism>
<dbReference type="GO" id="GO:0015095">
    <property type="term" value="F:magnesium ion transmembrane transporter activity"/>
    <property type="evidence" value="ECO:0007669"/>
    <property type="project" value="TreeGrafter"/>
</dbReference>
<evidence type="ECO:0000256" key="3">
    <source>
        <dbReference type="ARBA" id="ARBA00022448"/>
    </source>
</evidence>
<dbReference type="GO" id="GO:0000287">
    <property type="term" value="F:magnesium ion binding"/>
    <property type="evidence" value="ECO:0007669"/>
    <property type="project" value="TreeGrafter"/>
</dbReference>
<dbReference type="PANTHER" id="PTHR46494">
    <property type="entry name" value="CORA FAMILY METAL ION TRANSPORTER (EUROFUNG)"/>
    <property type="match status" value="1"/>
</dbReference>
<keyword evidence="4" id="KW-1003">Cell membrane</keyword>
<dbReference type="InterPro" id="IPR045861">
    <property type="entry name" value="CorA_cytoplasmic_dom"/>
</dbReference>
<dbReference type="CDD" id="cd12833">
    <property type="entry name" value="ZntB-like_1"/>
    <property type="match status" value="1"/>
</dbReference>
<name>A0A5C5GC82_9RHOB</name>
<evidence type="ECO:0000256" key="5">
    <source>
        <dbReference type="ARBA" id="ARBA00022519"/>
    </source>
</evidence>
<accession>A0A5C5GC82</accession>